<dbReference type="RefSeq" id="XP_028488627.1">
    <property type="nucleotide sequence ID" value="XM_028629363.1"/>
</dbReference>
<dbReference type="GeneID" id="39598640"/>
<dbReference type="AlphaFoldDB" id="A0A443I4K5"/>
<dbReference type="EMBL" id="RCNU01000001">
    <property type="protein sequence ID" value="RWQ98982.1"/>
    <property type="molecule type" value="Genomic_DNA"/>
</dbReference>
<protein>
    <submittedName>
        <fullName evidence="2">Uncharacterized protein</fullName>
    </submittedName>
</protein>
<comment type="caution">
    <text evidence="2">The sequence shown here is derived from an EMBL/GenBank/DDBJ whole genome shotgun (WGS) entry which is preliminary data.</text>
</comment>
<evidence type="ECO:0000313" key="2">
    <source>
        <dbReference type="EMBL" id="RWQ98982.1"/>
    </source>
</evidence>
<evidence type="ECO:0000313" key="3">
    <source>
        <dbReference type="Proteomes" id="UP000283841"/>
    </source>
</evidence>
<evidence type="ECO:0000256" key="1">
    <source>
        <dbReference type="SAM" id="Phobius"/>
    </source>
</evidence>
<organism evidence="2 3">
    <name type="scientific">Byssochlamys spectabilis</name>
    <name type="common">Paecilomyces variotii</name>
    <dbReference type="NCBI Taxonomy" id="264951"/>
    <lineage>
        <taxon>Eukaryota</taxon>
        <taxon>Fungi</taxon>
        <taxon>Dikarya</taxon>
        <taxon>Ascomycota</taxon>
        <taxon>Pezizomycotina</taxon>
        <taxon>Eurotiomycetes</taxon>
        <taxon>Eurotiomycetidae</taxon>
        <taxon>Eurotiales</taxon>
        <taxon>Thermoascaceae</taxon>
        <taxon>Paecilomyces</taxon>
    </lineage>
</organism>
<keyword evidence="1" id="KW-1133">Transmembrane helix</keyword>
<reference evidence="2 3" key="1">
    <citation type="journal article" date="2018" name="Front. Microbiol.">
        <title>Genomic and genetic insights into a cosmopolitan fungus, Paecilomyces variotii (Eurotiales).</title>
        <authorList>
            <person name="Urquhart A.S."/>
            <person name="Mondo S.J."/>
            <person name="Makela M.R."/>
            <person name="Hane J.K."/>
            <person name="Wiebenga A."/>
            <person name="He G."/>
            <person name="Mihaltcheva S."/>
            <person name="Pangilinan J."/>
            <person name="Lipzen A."/>
            <person name="Barry K."/>
            <person name="de Vries R.P."/>
            <person name="Grigoriev I.V."/>
            <person name="Idnurm A."/>
        </authorList>
    </citation>
    <scope>NUCLEOTIDE SEQUENCE [LARGE SCALE GENOMIC DNA]</scope>
    <source>
        <strain evidence="2 3">CBS 101075</strain>
    </source>
</reference>
<dbReference type="VEuPathDB" id="FungiDB:C8Q69DRAFT_449379"/>
<feature type="transmembrane region" description="Helical" evidence="1">
    <location>
        <begin position="28"/>
        <end position="55"/>
    </location>
</feature>
<keyword evidence="3" id="KW-1185">Reference proteome</keyword>
<sequence length="85" mass="9659">MWSLFGGDVSLGVNCFYNVGLFTTMRRANVFFCFILFSIRVVTFFGLIHVHSVYISPWIDSKPMMNTGKLTNTIYGTAVRSGIMY</sequence>
<gene>
    <name evidence="2" type="ORF">C8Q69DRAFT_449379</name>
</gene>
<accession>A0A443I4K5</accession>
<proteinExistence type="predicted"/>
<keyword evidence="1" id="KW-0812">Transmembrane</keyword>
<name>A0A443I4K5_BYSSP</name>
<keyword evidence="1" id="KW-0472">Membrane</keyword>
<dbReference type="Proteomes" id="UP000283841">
    <property type="component" value="Unassembled WGS sequence"/>
</dbReference>